<dbReference type="InterPro" id="IPR010546">
    <property type="entry name" value="DUF1120"/>
</dbReference>
<protein>
    <recommendedName>
        <fullName evidence="4">DUF1120 domain-containing protein</fullName>
    </recommendedName>
</protein>
<evidence type="ECO:0008006" key="4">
    <source>
        <dbReference type="Google" id="ProtNLM"/>
    </source>
</evidence>
<dbReference type="OrthoDB" id="6602106at2"/>
<feature type="chain" id="PRO_5005215142" description="DUF1120 domain-containing protein" evidence="1">
    <location>
        <begin position="23"/>
        <end position="207"/>
    </location>
</feature>
<proteinExistence type="predicted"/>
<evidence type="ECO:0000256" key="1">
    <source>
        <dbReference type="SAM" id="SignalP"/>
    </source>
</evidence>
<name>A0A0H5A9G7_9PSED</name>
<dbReference type="KEGG" id="ptv:AA957_08960"/>
<dbReference type="AlphaFoldDB" id="A0A0H5A9G7"/>
<feature type="signal peptide" evidence="1">
    <location>
        <begin position="1"/>
        <end position="22"/>
    </location>
</feature>
<organism evidence="2 3">
    <name type="scientific">Pseudomonas trivialis</name>
    <dbReference type="NCBI Taxonomy" id="200450"/>
    <lineage>
        <taxon>Bacteria</taxon>
        <taxon>Pseudomonadati</taxon>
        <taxon>Pseudomonadota</taxon>
        <taxon>Gammaproteobacteria</taxon>
        <taxon>Pseudomonadales</taxon>
        <taxon>Pseudomonadaceae</taxon>
        <taxon>Pseudomonas</taxon>
    </lineage>
</organism>
<dbReference type="Pfam" id="PF06551">
    <property type="entry name" value="DUF1120"/>
    <property type="match status" value="1"/>
</dbReference>
<dbReference type="EMBL" id="CP011507">
    <property type="protein sequence ID" value="AKS06230.1"/>
    <property type="molecule type" value="Genomic_DNA"/>
</dbReference>
<dbReference type="RefSeq" id="WP_049709876.1">
    <property type="nucleotide sequence ID" value="NZ_CP011507.1"/>
</dbReference>
<dbReference type="PATRIC" id="fig|200450.3.peg.1859"/>
<reference evidence="3" key="2">
    <citation type="submission" date="2015-05" db="EMBL/GenBank/DDBJ databases">
        <authorList>
            <person name="Swarnkar M.K."/>
            <person name="Vyas P."/>
            <person name="Rahi P."/>
            <person name="Thakur R."/>
            <person name="Thakur N."/>
            <person name="Singh A.K."/>
            <person name="Gulati A."/>
        </authorList>
    </citation>
    <scope>NUCLEOTIDE SEQUENCE [LARGE SCALE GENOMIC DNA]</scope>
    <source>
        <strain evidence="3">745</strain>
    </source>
</reference>
<sequence>MRTISNTLVTALLLAIAGNTLAASSVDLTVKGSITPSACTPSLANGGVVDFGKISAKDLKPDWPTYLPKQYLQMTVTCEAETFIAIAAKDNREGSDSYNDYLTFGLGLINGSEKLGFLSISPTNTSVDGRYARTIGSRDDGKTWEAEASFMDDGLTAFAESGTFIPVQIRQLTTDLLIQPAIAPSKDLTLNKEEAIDGSVTLTVHYL</sequence>
<dbReference type="Proteomes" id="UP000036608">
    <property type="component" value="Chromosome"/>
</dbReference>
<evidence type="ECO:0000313" key="3">
    <source>
        <dbReference type="Proteomes" id="UP000036608"/>
    </source>
</evidence>
<evidence type="ECO:0000313" key="2">
    <source>
        <dbReference type="EMBL" id="AKS06230.1"/>
    </source>
</evidence>
<keyword evidence="1" id="KW-0732">Signal</keyword>
<reference evidence="2 3" key="1">
    <citation type="journal article" date="2015" name="Genome Announc.">
        <title>Complete Genome Sequence of the Rhizobacterium Pseudomonas trivialis Strain IHBB745 with Multiple Plant Growth-Promoting Activities and Tolerance to Desiccation and Alkalinity.</title>
        <authorList>
            <person name="Gulati A."/>
            <person name="Swarnkar M.K."/>
            <person name="Vyas P."/>
            <person name="Rahi P."/>
            <person name="Thakur R."/>
            <person name="Thakur N."/>
            <person name="Singh A.K."/>
        </authorList>
    </citation>
    <scope>NUCLEOTIDE SEQUENCE [LARGE SCALE GENOMIC DNA]</scope>
    <source>
        <strain evidence="3">745</strain>
    </source>
</reference>
<gene>
    <name evidence="2" type="ORF">AA957_08960</name>
</gene>
<accession>A0A0H5A9G7</accession>